<dbReference type="InterPro" id="IPR002828">
    <property type="entry name" value="SurE-like_Pase/nucleotidase"/>
</dbReference>
<dbReference type="EMBL" id="FUXM01000002">
    <property type="protein sequence ID" value="SJZ56478.1"/>
    <property type="molecule type" value="Genomic_DNA"/>
</dbReference>
<feature type="binding site" evidence="9">
    <location>
        <position position="97"/>
    </location>
    <ligand>
        <name>a divalent metal cation</name>
        <dbReference type="ChEBI" id="CHEBI:60240"/>
    </ligand>
</feature>
<evidence type="ECO:0000256" key="4">
    <source>
        <dbReference type="ARBA" id="ARBA00011062"/>
    </source>
</evidence>
<evidence type="ECO:0000256" key="2">
    <source>
        <dbReference type="ARBA" id="ARBA00001946"/>
    </source>
</evidence>
<keyword evidence="8 9" id="KW-0378">Hydrolase</keyword>
<dbReference type="GO" id="GO:0046872">
    <property type="term" value="F:metal ion binding"/>
    <property type="evidence" value="ECO:0007669"/>
    <property type="project" value="UniProtKB-UniRule"/>
</dbReference>
<dbReference type="FunFam" id="3.40.1210.10:FF:000001">
    <property type="entry name" value="5'/3'-nucleotidase SurE"/>
    <property type="match status" value="1"/>
</dbReference>
<dbReference type="PANTHER" id="PTHR30457:SF12">
    <property type="entry name" value="5'_3'-NUCLEOTIDASE SURE"/>
    <property type="match status" value="1"/>
</dbReference>
<dbReference type="RefSeq" id="WP_078664394.1">
    <property type="nucleotide sequence ID" value="NZ_FUXM01000002.1"/>
</dbReference>
<evidence type="ECO:0000256" key="8">
    <source>
        <dbReference type="ARBA" id="ARBA00022801"/>
    </source>
</evidence>
<feature type="binding site" evidence="9">
    <location>
        <position position="39"/>
    </location>
    <ligand>
        <name>a divalent metal cation</name>
        <dbReference type="ChEBI" id="CHEBI:60240"/>
    </ligand>
</feature>
<comment type="cofactor">
    <cofactor evidence="2">
        <name>Mg(2+)</name>
        <dbReference type="ChEBI" id="CHEBI:18420"/>
    </cofactor>
</comment>
<dbReference type="GO" id="GO:0008254">
    <property type="term" value="F:3'-nucleotidase activity"/>
    <property type="evidence" value="ECO:0007669"/>
    <property type="project" value="TreeGrafter"/>
</dbReference>
<proteinExistence type="inferred from homology"/>
<keyword evidence="7 9" id="KW-0547">Nucleotide-binding</keyword>
<dbReference type="Proteomes" id="UP000189933">
    <property type="component" value="Unassembled WGS sequence"/>
</dbReference>
<evidence type="ECO:0000313" key="11">
    <source>
        <dbReference type="EMBL" id="SJZ56478.1"/>
    </source>
</evidence>
<comment type="subcellular location">
    <subcellularLocation>
        <location evidence="3 9">Cytoplasm</location>
    </subcellularLocation>
</comment>
<dbReference type="PANTHER" id="PTHR30457">
    <property type="entry name" value="5'-NUCLEOTIDASE SURE"/>
    <property type="match status" value="1"/>
</dbReference>
<dbReference type="Gene3D" id="3.40.1210.10">
    <property type="entry name" value="Survival protein SurE-like phosphatase/nucleotidase"/>
    <property type="match status" value="1"/>
</dbReference>
<evidence type="ECO:0000313" key="12">
    <source>
        <dbReference type="Proteomes" id="UP000189933"/>
    </source>
</evidence>
<comment type="similarity">
    <text evidence="4 9">Belongs to the SurE nucleotidase family.</text>
</comment>
<feature type="binding site" evidence="9">
    <location>
        <position position="9"/>
    </location>
    <ligand>
        <name>a divalent metal cation</name>
        <dbReference type="ChEBI" id="CHEBI:60240"/>
    </ligand>
</feature>
<dbReference type="NCBIfam" id="NF001490">
    <property type="entry name" value="PRK00346.1-4"/>
    <property type="match status" value="1"/>
</dbReference>
<feature type="binding site" evidence="9">
    <location>
        <position position="8"/>
    </location>
    <ligand>
        <name>a divalent metal cation</name>
        <dbReference type="ChEBI" id="CHEBI:60240"/>
    </ligand>
</feature>
<dbReference type="HAMAP" id="MF_00060">
    <property type="entry name" value="SurE"/>
    <property type="match status" value="1"/>
</dbReference>
<dbReference type="AlphaFoldDB" id="A0A1T4LPL9"/>
<accession>A0A1T4LPL9</accession>
<evidence type="ECO:0000256" key="1">
    <source>
        <dbReference type="ARBA" id="ARBA00000815"/>
    </source>
</evidence>
<organism evidence="11 12">
    <name type="scientific">Carboxydocella sporoproducens DSM 16521</name>
    <dbReference type="NCBI Taxonomy" id="1121270"/>
    <lineage>
        <taxon>Bacteria</taxon>
        <taxon>Bacillati</taxon>
        <taxon>Bacillota</taxon>
        <taxon>Clostridia</taxon>
        <taxon>Eubacteriales</taxon>
        <taxon>Clostridiales Family XVI. Incertae Sedis</taxon>
        <taxon>Carboxydocella</taxon>
    </lineage>
</organism>
<comment type="function">
    <text evidence="9">Nucleotidase that shows phosphatase activity on nucleoside 5'-monophosphates.</text>
</comment>
<evidence type="ECO:0000256" key="3">
    <source>
        <dbReference type="ARBA" id="ARBA00004496"/>
    </source>
</evidence>
<dbReference type="GO" id="GO:0008253">
    <property type="term" value="F:5'-nucleotidase activity"/>
    <property type="evidence" value="ECO:0007669"/>
    <property type="project" value="UniProtKB-UniRule"/>
</dbReference>
<dbReference type="GO" id="GO:0004309">
    <property type="term" value="F:exopolyphosphatase activity"/>
    <property type="evidence" value="ECO:0007669"/>
    <property type="project" value="TreeGrafter"/>
</dbReference>
<protein>
    <recommendedName>
        <fullName evidence="9">5'-nucleotidase SurE</fullName>
        <ecNumber evidence="9">3.1.3.5</ecNumber>
    </recommendedName>
    <alternativeName>
        <fullName evidence="9">Nucleoside 5'-monophosphate phosphohydrolase</fullName>
    </alternativeName>
</protein>
<sequence>MRILISNDDGIWAPGLRALVEALKPLGEIFVVAPDRERSATGHGITVHWPLKVEQVDFGITGVQAWSVEGTPADCVKLGIEVLTAGSRPDVVVSGINKGPNLGTDVLYSGTVSAAIEAIINEVPGIAVSLASYQDFNFAATGKVAAYMVEKLLEHGISEDTILNVNVPPLPLDKLKGIKVTRLGQRRYQNAFHERRDPRGRVYYWIGGEPIDLDASQDTDIWAIEAGYVAVTPIHFDLTNYKIIQEVDGWDLSLK</sequence>
<dbReference type="InterPro" id="IPR036523">
    <property type="entry name" value="SurE-like_sf"/>
</dbReference>
<evidence type="ECO:0000256" key="7">
    <source>
        <dbReference type="ARBA" id="ARBA00022741"/>
    </source>
</evidence>
<dbReference type="GO" id="GO:0005737">
    <property type="term" value="C:cytoplasm"/>
    <property type="evidence" value="ECO:0007669"/>
    <property type="project" value="UniProtKB-SubCell"/>
</dbReference>
<evidence type="ECO:0000256" key="9">
    <source>
        <dbReference type="HAMAP-Rule" id="MF_00060"/>
    </source>
</evidence>
<dbReference type="EC" id="3.1.3.5" evidence="9"/>
<keyword evidence="5 9" id="KW-0963">Cytoplasm</keyword>
<reference evidence="12" key="1">
    <citation type="submission" date="2017-02" db="EMBL/GenBank/DDBJ databases">
        <authorList>
            <person name="Varghese N."/>
            <person name="Submissions S."/>
        </authorList>
    </citation>
    <scope>NUCLEOTIDE SEQUENCE [LARGE SCALE GENOMIC DNA]</scope>
    <source>
        <strain evidence="12">DSM 16521</strain>
    </source>
</reference>
<feature type="domain" description="Survival protein SurE-like phosphatase/nucleotidase" evidence="10">
    <location>
        <begin position="3"/>
        <end position="189"/>
    </location>
</feature>
<dbReference type="OrthoDB" id="9780815at2"/>
<dbReference type="InterPro" id="IPR030048">
    <property type="entry name" value="SurE"/>
</dbReference>
<evidence type="ECO:0000259" key="10">
    <source>
        <dbReference type="Pfam" id="PF01975"/>
    </source>
</evidence>
<comment type="catalytic activity">
    <reaction evidence="1 9">
        <text>a ribonucleoside 5'-phosphate + H2O = a ribonucleoside + phosphate</text>
        <dbReference type="Rhea" id="RHEA:12484"/>
        <dbReference type="ChEBI" id="CHEBI:15377"/>
        <dbReference type="ChEBI" id="CHEBI:18254"/>
        <dbReference type="ChEBI" id="CHEBI:43474"/>
        <dbReference type="ChEBI" id="CHEBI:58043"/>
        <dbReference type="EC" id="3.1.3.5"/>
    </reaction>
</comment>
<evidence type="ECO:0000256" key="6">
    <source>
        <dbReference type="ARBA" id="ARBA00022723"/>
    </source>
</evidence>
<gene>
    <name evidence="9" type="primary">surE</name>
    <name evidence="11" type="ORF">SAMN02745885_00236</name>
</gene>
<dbReference type="SUPFAM" id="SSF64167">
    <property type="entry name" value="SurE-like"/>
    <property type="match status" value="1"/>
</dbReference>
<dbReference type="NCBIfam" id="TIGR00087">
    <property type="entry name" value="surE"/>
    <property type="match status" value="1"/>
</dbReference>
<evidence type="ECO:0000256" key="5">
    <source>
        <dbReference type="ARBA" id="ARBA00022490"/>
    </source>
</evidence>
<name>A0A1T4LPL9_9FIRM</name>
<keyword evidence="12" id="KW-1185">Reference proteome</keyword>
<dbReference type="Pfam" id="PF01975">
    <property type="entry name" value="SurE"/>
    <property type="match status" value="1"/>
</dbReference>
<comment type="cofactor">
    <cofactor evidence="9">
        <name>a divalent metal cation</name>
        <dbReference type="ChEBI" id="CHEBI:60240"/>
    </cofactor>
    <text evidence="9">Binds 1 divalent metal cation per subunit.</text>
</comment>
<dbReference type="GO" id="GO:0000166">
    <property type="term" value="F:nucleotide binding"/>
    <property type="evidence" value="ECO:0007669"/>
    <property type="project" value="UniProtKB-KW"/>
</dbReference>
<keyword evidence="6 9" id="KW-0479">Metal-binding</keyword>
<dbReference type="NCBIfam" id="NF001492">
    <property type="entry name" value="PRK00346.2-2"/>
    <property type="match status" value="1"/>
</dbReference>